<evidence type="ECO:0000313" key="3">
    <source>
        <dbReference type="Proteomes" id="UP000002038"/>
    </source>
</evidence>
<protein>
    <recommendedName>
        <fullName evidence="1">SnoaL-like domain-containing protein</fullName>
    </recommendedName>
</protein>
<dbReference type="EMBL" id="GG657456">
    <property type="protein sequence ID" value="OAT08911.1"/>
    <property type="molecule type" value="Genomic_DNA"/>
</dbReference>
<accession>A0A179UPG0</accession>
<proteinExistence type="predicted"/>
<gene>
    <name evidence="2" type="ORF">BDBG_04507</name>
</gene>
<keyword evidence="3" id="KW-1185">Reference proteome</keyword>
<dbReference type="OrthoDB" id="5208229at2759"/>
<dbReference type="RefSeq" id="XP_031578543.1">
    <property type="nucleotide sequence ID" value="XM_031721699.1"/>
</dbReference>
<evidence type="ECO:0000313" key="2">
    <source>
        <dbReference type="EMBL" id="OAT08911.1"/>
    </source>
</evidence>
<organism evidence="2 3">
    <name type="scientific">Blastomyces gilchristii (strain SLH14081)</name>
    <name type="common">Blastomyces dermatitidis</name>
    <dbReference type="NCBI Taxonomy" id="559298"/>
    <lineage>
        <taxon>Eukaryota</taxon>
        <taxon>Fungi</taxon>
        <taxon>Dikarya</taxon>
        <taxon>Ascomycota</taxon>
        <taxon>Pezizomycotina</taxon>
        <taxon>Eurotiomycetes</taxon>
        <taxon>Eurotiomycetidae</taxon>
        <taxon>Onygenales</taxon>
        <taxon>Ajellomycetaceae</taxon>
        <taxon>Blastomyces</taxon>
    </lineage>
</organism>
<dbReference type="GeneID" id="8504362"/>
<feature type="domain" description="SnoaL-like" evidence="1">
    <location>
        <begin position="9"/>
        <end position="153"/>
    </location>
</feature>
<dbReference type="InterPro" id="IPR032710">
    <property type="entry name" value="NTF2-like_dom_sf"/>
</dbReference>
<evidence type="ECO:0000259" key="1">
    <source>
        <dbReference type="Pfam" id="PF13577"/>
    </source>
</evidence>
<reference evidence="3" key="1">
    <citation type="journal article" date="2015" name="PLoS Genet.">
        <title>The dynamic genome and transcriptome of the human fungal pathogen Blastomyces and close relative Emmonsia.</title>
        <authorList>
            <person name="Munoz J.F."/>
            <person name="Gauthier G.M."/>
            <person name="Desjardins C.A."/>
            <person name="Gallo J.E."/>
            <person name="Holder J."/>
            <person name="Sullivan T.D."/>
            <person name="Marty A.J."/>
            <person name="Carmen J.C."/>
            <person name="Chen Z."/>
            <person name="Ding L."/>
            <person name="Gujja S."/>
            <person name="Magrini V."/>
            <person name="Misas E."/>
            <person name="Mitreva M."/>
            <person name="Priest M."/>
            <person name="Saif S."/>
            <person name="Whiston E.A."/>
            <person name="Young S."/>
            <person name="Zeng Q."/>
            <person name="Goldman W.E."/>
            <person name="Mardis E.R."/>
            <person name="Taylor J.W."/>
            <person name="McEwen J.G."/>
            <person name="Clay O.K."/>
            <person name="Klein B.S."/>
            <person name="Cuomo C.A."/>
        </authorList>
    </citation>
    <scope>NUCLEOTIDE SEQUENCE [LARGE SCALE GENOMIC DNA]</scope>
    <source>
        <strain evidence="3">SLH14081</strain>
    </source>
</reference>
<dbReference type="Pfam" id="PF13577">
    <property type="entry name" value="SnoaL_4"/>
    <property type="match status" value="1"/>
</dbReference>
<dbReference type="AlphaFoldDB" id="A0A179UPG0"/>
<dbReference type="Gene3D" id="3.10.450.50">
    <property type="match status" value="1"/>
</dbReference>
<dbReference type="KEGG" id="bgh:BDBG_04507"/>
<name>A0A179UPG0_BLAGS</name>
<dbReference type="InterPro" id="IPR037401">
    <property type="entry name" value="SnoaL-like"/>
</dbReference>
<sequence>MANYPAVDYLLDRANIHDVITKMSYYVDTRQWDKLADEVFIPTDLIIDYSKCFGVEPTQTTAREIATNWKQLMDKVDEAQHIPSAILITLPQPGTETVEPRTAFATCNGAVTLVKKDADGGPLVSNGGRYDLELKRVSSRDSGAGNPWRITKLVANLAWVEGNMKLLPYGELREEQKTK</sequence>
<dbReference type="Proteomes" id="UP000002038">
    <property type="component" value="Unassembled WGS sequence"/>
</dbReference>
<dbReference type="SUPFAM" id="SSF54427">
    <property type="entry name" value="NTF2-like"/>
    <property type="match status" value="1"/>
</dbReference>
<dbReference type="VEuPathDB" id="FungiDB:BDBG_04507"/>